<feature type="region of interest" description="Disordered" evidence="8">
    <location>
        <begin position="193"/>
        <end position="221"/>
    </location>
</feature>
<dbReference type="Gene3D" id="2.30.29.30">
    <property type="entry name" value="Pleckstrin-homology domain (PH domain)/Phosphotyrosine-binding domain (PTB)"/>
    <property type="match status" value="1"/>
</dbReference>
<dbReference type="GO" id="GO:0006821">
    <property type="term" value="P:chloride transport"/>
    <property type="evidence" value="ECO:0007669"/>
    <property type="project" value="InterPro"/>
</dbReference>
<evidence type="ECO:0000256" key="1">
    <source>
        <dbReference type="ARBA" id="ARBA00004123"/>
    </source>
</evidence>
<protein>
    <recommendedName>
        <fullName evidence="4">Methylosome subunit pICln</fullName>
    </recommendedName>
</protein>
<comment type="subcellular location">
    <subcellularLocation>
        <location evidence="2">Cytoplasm</location>
    </subcellularLocation>
    <subcellularLocation>
        <location evidence="1">Nucleus</location>
    </subcellularLocation>
</comment>
<dbReference type="GO" id="GO:0005886">
    <property type="term" value="C:plasma membrane"/>
    <property type="evidence" value="ECO:0007669"/>
    <property type="project" value="InterPro"/>
</dbReference>
<feature type="compositionally biased region" description="Acidic residues" evidence="8">
    <location>
        <begin position="204"/>
        <end position="221"/>
    </location>
</feature>
<dbReference type="GO" id="GO:0045292">
    <property type="term" value="P:mRNA cis splicing, via spliceosome"/>
    <property type="evidence" value="ECO:0007669"/>
    <property type="project" value="TreeGrafter"/>
</dbReference>
<dbReference type="EMBL" id="KQ416881">
    <property type="protein sequence ID" value="KOF94712.1"/>
    <property type="molecule type" value="Genomic_DNA"/>
</dbReference>
<dbReference type="InterPro" id="IPR003521">
    <property type="entry name" value="ICln"/>
</dbReference>
<name>A0A0L8HZS1_OCTBM</name>
<proteinExistence type="inferred from homology"/>
<dbReference type="InterPro" id="IPR011993">
    <property type="entry name" value="PH-like_dom_sf"/>
</dbReference>
<feature type="compositionally biased region" description="Polar residues" evidence="8">
    <location>
        <begin position="193"/>
        <end position="203"/>
    </location>
</feature>
<keyword evidence="5" id="KW-0963">Cytoplasm</keyword>
<dbReference type="AlphaFoldDB" id="A0A0L8HZS1"/>
<evidence type="ECO:0000256" key="3">
    <source>
        <dbReference type="ARBA" id="ARBA00007054"/>
    </source>
</evidence>
<dbReference type="Pfam" id="PF03517">
    <property type="entry name" value="Voldacs"/>
    <property type="match status" value="1"/>
</dbReference>
<dbReference type="GO" id="GO:0006884">
    <property type="term" value="P:cell volume homeostasis"/>
    <property type="evidence" value="ECO:0007669"/>
    <property type="project" value="InterPro"/>
</dbReference>
<dbReference type="STRING" id="37653.A0A0L8HZS1"/>
<dbReference type="GO" id="GO:0034709">
    <property type="term" value="C:methylosome"/>
    <property type="evidence" value="ECO:0007669"/>
    <property type="project" value="InterPro"/>
</dbReference>
<dbReference type="GO" id="GO:0005681">
    <property type="term" value="C:spliceosomal complex"/>
    <property type="evidence" value="ECO:0007669"/>
    <property type="project" value="TreeGrafter"/>
</dbReference>
<dbReference type="GO" id="GO:0000387">
    <property type="term" value="P:spliceosomal snRNP assembly"/>
    <property type="evidence" value="ECO:0007669"/>
    <property type="project" value="InterPro"/>
</dbReference>
<evidence type="ECO:0000313" key="9">
    <source>
        <dbReference type="EMBL" id="KOF94712.1"/>
    </source>
</evidence>
<evidence type="ECO:0000256" key="2">
    <source>
        <dbReference type="ARBA" id="ARBA00004496"/>
    </source>
</evidence>
<dbReference type="PANTHER" id="PTHR21399">
    <property type="entry name" value="CHLORIDE CONDUCTANCE REGULATORY PROTEIN ICLN"/>
    <property type="match status" value="1"/>
</dbReference>
<dbReference type="PANTHER" id="PTHR21399:SF0">
    <property type="entry name" value="METHYLOSOME SUBUNIT PICLN"/>
    <property type="match status" value="1"/>
</dbReference>
<comment type="function">
    <text evidence="7">Involved in both the assembly of spliceosomal snRNPs and the methylation of Sm proteins. Chaperone that regulates the assembly of spliceosomal U1, U2, U4 and U5 small nuclear ribonucleoproteins (snRNPs), the building blocks of the spliceosome, and thereby plays an important role in the splicing of cellular pre-mRNAs. Most spliceosomal snRNPs contain a common set of Sm proteins SNRPB, SNRPD1, SNRPD2, SNRPD3, SNRPE, SNRPF and SNRPG that assemble in a heptameric protein ring on the Sm site of the small nuclear RNA to form the core snRNP (Sm core). In the cytosol, the Sm proteins SNRPD1, SNRPD2, SNRPE, SNRPF and SNRPG are trapped in an inactive 6S pICln-Sm complex by the chaperone CLNS1A that controls the assembly of the core snRNP. Dissociation by the SMN complex of CLNS1A from the trapped Sm proteins and their transfer to an SMN-Sm complex triggers the assembly of core snRNPs and their transport to the nucleus.</text>
</comment>
<accession>A0A0L8HZS1</accession>
<comment type="similarity">
    <text evidence="3">Belongs to the pICln (TC 1.A.47) family.</text>
</comment>
<dbReference type="GO" id="GO:0034715">
    <property type="term" value="C:pICln-Sm protein complex"/>
    <property type="evidence" value="ECO:0007669"/>
    <property type="project" value="InterPro"/>
</dbReference>
<dbReference type="OrthoDB" id="19714at2759"/>
<organism evidence="9">
    <name type="scientific">Octopus bimaculoides</name>
    <name type="common">California two-spotted octopus</name>
    <dbReference type="NCBI Taxonomy" id="37653"/>
    <lineage>
        <taxon>Eukaryota</taxon>
        <taxon>Metazoa</taxon>
        <taxon>Spiralia</taxon>
        <taxon>Lophotrochozoa</taxon>
        <taxon>Mollusca</taxon>
        <taxon>Cephalopoda</taxon>
        <taxon>Coleoidea</taxon>
        <taxon>Octopodiformes</taxon>
        <taxon>Octopoda</taxon>
        <taxon>Incirrata</taxon>
        <taxon>Octopodidae</taxon>
        <taxon>Octopus</taxon>
    </lineage>
</organism>
<evidence type="ECO:0000256" key="7">
    <source>
        <dbReference type="ARBA" id="ARBA00045890"/>
    </source>
</evidence>
<evidence type="ECO:0000256" key="4">
    <source>
        <dbReference type="ARBA" id="ARBA00015653"/>
    </source>
</evidence>
<keyword evidence="6" id="KW-0539">Nucleus</keyword>
<dbReference type="InterPro" id="IPR039924">
    <property type="entry name" value="ICln/Lot5/Saf5"/>
</dbReference>
<dbReference type="PRINTS" id="PR01348">
    <property type="entry name" value="ICLNCHANNEL"/>
</dbReference>
<evidence type="ECO:0000256" key="6">
    <source>
        <dbReference type="ARBA" id="ARBA00023242"/>
    </source>
</evidence>
<dbReference type="GO" id="GO:0005829">
    <property type="term" value="C:cytosol"/>
    <property type="evidence" value="ECO:0007669"/>
    <property type="project" value="InterPro"/>
</dbReference>
<sequence>MYVYIFLELIVKSSIFGRMLKMLERFENFEPHKLGKQSSKGGHITIRLSWVGYEDNKGFSIEYPAISVHGVSKDQSNFPRPCIYMIINCLLDDDDTNNENQSENDDDDDLTEIHLVPQDSGTLNLIFQTLSTCSALHPDENQLIDSEFEDVDEEDETDEIVDYEESANSLSNLSIRGQETLQHLENIFIDSSHSTNGVLTSEENQNEEQPMESGQFDDADI</sequence>
<reference evidence="9" key="1">
    <citation type="submission" date="2015-07" db="EMBL/GenBank/DDBJ databases">
        <title>MeaNS - Measles Nucleotide Surveillance Program.</title>
        <authorList>
            <person name="Tran T."/>
            <person name="Druce J."/>
        </authorList>
    </citation>
    <scope>NUCLEOTIDE SEQUENCE</scope>
    <source>
        <strain evidence="9">UCB-OBI-ISO-001</strain>
        <tissue evidence="9">Gonad</tissue>
    </source>
</reference>
<evidence type="ECO:0000256" key="8">
    <source>
        <dbReference type="SAM" id="MobiDB-lite"/>
    </source>
</evidence>
<evidence type="ECO:0000256" key="5">
    <source>
        <dbReference type="ARBA" id="ARBA00022490"/>
    </source>
</evidence>
<gene>
    <name evidence="9" type="ORF">OCBIM_22000778mg</name>
</gene>